<name>Q9GPA4_CAEEL</name>
<feature type="coiled-coil region" evidence="1">
    <location>
        <begin position="212"/>
        <end position="242"/>
    </location>
</feature>
<evidence type="ECO:0000313" key="4">
    <source>
        <dbReference type="Proteomes" id="UP000001940"/>
    </source>
</evidence>
<dbReference type="OMA" id="RIAYENT"/>
<dbReference type="IntAct" id="Q9GPA4">
    <property type="interactions" value="2"/>
</dbReference>
<feature type="region of interest" description="Disordered" evidence="2">
    <location>
        <begin position="1"/>
        <end position="39"/>
    </location>
</feature>
<organism evidence="3 4">
    <name type="scientific">Caenorhabditis elegans</name>
    <dbReference type="NCBI Taxonomy" id="6239"/>
    <lineage>
        <taxon>Eukaryota</taxon>
        <taxon>Metazoa</taxon>
        <taxon>Ecdysozoa</taxon>
        <taxon>Nematoda</taxon>
        <taxon>Chromadorea</taxon>
        <taxon>Rhabditida</taxon>
        <taxon>Rhabditina</taxon>
        <taxon>Rhabditomorpha</taxon>
        <taxon>Rhabditoidea</taxon>
        <taxon>Rhabditidae</taxon>
        <taxon>Peloderinae</taxon>
        <taxon>Caenorhabditis</taxon>
    </lineage>
</organism>
<dbReference type="eggNOG" id="KOG1413">
    <property type="taxonomic scope" value="Eukaryota"/>
</dbReference>
<dbReference type="HOGENOM" id="CLU_464797_0_0_1"/>
<dbReference type="WormBase" id="F48E3.9">
    <property type="protein sequence ID" value="CE46062"/>
    <property type="gene ID" value="WBGene00018608"/>
</dbReference>
<dbReference type="Bgee" id="WBGene00018608">
    <property type="expression patterns" value="Expressed in pharyngeal muscle cell (C elegans) and 3 other cell types or tissues"/>
</dbReference>
<evidence type="ECO:0000256" key="1">
    <source>
        <dbReference type="SAM" id="Coils"/>
    </source>
</evidence>
<accession>G4RTT5</accession>
<dbReference type="eggNOG" id="KOG0983">
    <property type="taxonomic scope" value="Eukaryota"/>
</dbReference>
<dbReference type="PaxDb" id="6239-F48E3.9"/>
<sequence>MSLAIKGKAAHIVPRQRQSQGSHGKADHSSRKQSVDSAYHNSNEISNLTDQYAQSLQQQIQLLQIENAFLKEQQVKREENEQERIRNIEMEEQYRADKFRQEQQAKEFEDLQHRRESVSQINQSRRGTTTQILARGNEVSINGETWCQLPPHHPPIPAIISDRSQYSQRIGRDRSAYDYYHRDRREYSVPCFPRSRQPSSMRERSFVMNQTFEREESMMQDLEDAIEKNSQLEKDIVATRERELDNEKVINSLSTRIKLIEIEKKEEIESMVSEKKSLLEELLHMQKRIDELAPACAEKELKIVAKDNEKLDLSKKLRLANSDISHLQTSMMHLRDEVSSKDNELKSMNDDILYLKSQLLIVESESRELKAKDLENQERIHAYIQQTREYELTQINDKKLIDKVIEENSSLIKENAKVSTKLSRLESVDYTYKQRELKEAQNNSDLVLELKAALQQEKSSSHGMLNKIEIMRQRCEDLEKSILDRDKSEDENIMERSRVEKELNALHALSKSLSSENKILREEKLINEEIIDELKGKIRALEMSIRSTQGIYQEKERQCAAKIQELEDDASKKHQKYLEFEEISKTLHQITALLPSKTSGMTHILPKDCSN</sequence>
<dbReference type="SMR" id="Q9GPA4"/>
<dbReference type="GeneID" id="185982"/>
<keyword evidence="4" id="KW-1185">Reference proteome</keyword>
<gene>
    <name evidence="3" type="ORF">CELE_F48E3.9</name>
    <name evidence="3 5" type="ORF">F48E3.9</name>
</gene>
<feature type="coiled-coil region" evidence="1">
    <location>
        <begin position="53"/>
        <end position="91"/>
    </location>
</feature>
<accession>Q9GPA4</accession>
<dbReference type="InParanoid" id="Q9GPA4"/>
<dbReference type="RefSeq" id="NP_509264.3">
    <property type="nucleotide sequence ID" value="NM_076863.3"/>
</dbReference>
<evidence type="ECO:0000256" key="2">
    <source>
        <dbReference type="SAM" id="MobiDB-lite"/>
    </source>
</evidence>
<feature type="compositionally biased region" description="Basic and acidic residues" evidence="2">
    <location>
        <begin position="24"/>
        <end position="34"/>
    </location>
</feature>
<dbReference type="UCSC" id="F48E3.9">
    <property type="organism name" value="c. elegans"/>
</dbReference>
<protein>
    <submittedName>
        <fullName evidence="3">Trichohyalin</fullName>
    </submittedName>
</protein>
<dbReference type="AlphaFoldDB" id="Q9GPA4"/>
<dbReference type="PhylomeDB" id="Q9GPA4"/>
<dbReference type="OrthoDB" id="5817291at2759"/>
<keyword evidence="1" id="KW-0175">Coiled coil</keyword>
<dbReference type="KEGG" id="cel:CELE_F48E3.9"/>
<dbReference type="CTD" id="185982"/>
<evidence type="ECO:0000313" key="5">
    <source>
        <dbReference type="WormBase" id="F48E3.9"/>
    </source>
</evidence>
<reference evidence="3 4" key="1">
    <citation type="journal article" date="1998" name="Science">
        <title>Genome sequence of the nematode C. elegans: a platform for investigating biology.</title>
        <authorList>
            <consortium name="The C. elegans sequencing consortium"/>
            <person name="Sulson J.E."/>
            <person name="Waterston R."/>
        </authorList>
    </citation>
    <scope>NUCLEOTIDE SEQUENCE [LARGE SCALE GENOMIC DNA]</scope>
    <source>
        <strain evidence="3 4">Bristol N2</strain>
    </source>
</reference>
<dbReference type="EMBL" id="BX284606">
    <property type="protein sequence ID" value="CCD71309.1"/>
    <property type="molecule type" value="Genomic_DNA"/>
</dbReference>
<dbReference type="Proteomes" id="UP000001940">
    <property type="component" value="Chromosome X"/>
</dbReference>
<dbReference type="AGR" id="WB:WBGene00018608"/>
<dbReference type="FunCoup" id="Q9GPA4">
    <property type="interactions" value="621"/>
</dbReference>
<evidence type="ECO:0000313" key="3">
    <source>
        <dbReference type="EMBL" id="CCD71309.1"/>
    </source>
</evidence>
<proteinExistence type="predicted"/>